<accession>A0ABV1GCF5</accession>
<sequence length="220" mass="23969">MFTVSPSLLSGDLLNLGAQLDALRGLENLHLDIDDGNFVRGISFGMDIVRAVAGRTDIPLDAHLEVLNPCDYVEALCACGVKRICAHVEALPYPSLFLSAARKNGARYCGLALNLKTPAEVLLPYVDQLDYVIFVSVEADYDGLPFRSGVLAKVRAAKAFLRPETEIWIDGGVNESNLQEIVTAGVDGLVIGRSIFQAPNPVAAYHRIRRLVQEYADKEV</sequence>
<dbReference type="RefSeq" id="WP_349214897.1">
    <property type="nucleotide sequence ID" value="NZ_JBBMFA010000055.1"/>
</dbReference>
<dbReference type="InterPro" id="IPR011060">
    <property type="entry name" value="RibuloseP-bd_barrel"/>
</dbReference>
<keyword evidence="2 3" id="KW-0413">Isomerase</keyword>
<dbReference type="InterPro" id="IPR000056">
    <property type="entry name" value="Ribul_P_3_epim-like"/>
</dbReference>
<dbReference type="Pfam" id="PF00834">
    <property type="entry name" value="Ribul_P_3_epim"/>
    <property type="match status" value="1"/>
</dbReference>
<dbReference type="Proteomes" id="UP001477672">
    <property type="component" value="Unassembled WGS sequence"/>
</dbReference>
<evidence type="ECO:0000256" key="2">
    <source>
        <dbReference type="ARBA" id="ARBA00023235"/>
    </source>
</evidence>
<evidence type="ECO:0000313" key="4">
    <source>
        <dbReference type="Proteomes" id="UP001477672"/>
    </source>
</evidence>
<protein>
    <submittedName>
        <fullName evidence="3">Ribulose-phosphate 3-epimerase</fullName>
        <ecNumber evidence="3">5.1.3.1</ecNumber>
    </submittedName>
</protein>
<dbReference type="EC" id="5.1.3.1" evidence="3"/>
<keyword evidence="1" id="KW-0479">Metal-binding</keyword>
<proteinExistence type="predicted"/>
<dbReference type="PANTHER" id="PTHR11749">
    <property type="entry name" value="RIBULOSE-5-PHOSPHATE-3-EPIMERASE"/>
    <property type="match status" value="1"/>
</dbReference>
<dbReference type="InterPro" id="IPR013785">
    <property type="entry name" value="Aldolase_TIM"/>
</dbReference>
<organism evidence="3 4">
    <name type="scientific">Ruthenibacterium intestinale</name>
    <dbReference type="NCBI Taxonomy" id="3133163"/>
    <lineage>
        <taxon>Bacteria</taxon>
        <taxon>Bacillati</taxon>
        <taxon>Bacillota</taxon>
        <taxon>Clostridia</taxon>
        <taxon>Eubacteriales</taxon>
        <taxon>Oscillospiraceae</taxon>
        <taxon>Ruthenibacterium</taxon>
    </lineage>
</organism>
<dbReference type="GO" id="GO:0004750">
    <property type="term" value="F:D-ribulose-phosphate 3-epimerase activity"/>
    <property type="evidence" value="ECO:0007669"/>
    <property type="project" value="UniProtKB-EC"/>
</dbReference>
<evidence type="ECO:0000313" key="3">
    <source>
        <dbReference type="EMBL" id="MEQ2519449.1"/>
    </source>
</evidence>
<dbReference type="EMBL" id="JBBMFA010000055">
    <property type="protein sequence ID" value="MEQ2519449.1"/>
    <property type="molecule type" value="Genomic_DNA"/>
</dbReference>
<gene>
    <name evidence="3" type="ORF">WMO24_03210</name>
</gene>
<dbReference type="CDD" id="cd00429">
    <property type="entry name" value="RPE"/>
    <property type="match status" value="1"/>
</dbReference>
<keyword evidence="4" id="KW-1185">Reference proteome</keyword>
<dbReference type="SUPFAM" id="SSF51366">
    <property type="entry name" value="Ribulose-phoshate binding barrel"/>
    <property type="match status" value="1"/>
</dbReference>
<dbReference type="Gene3D" id="3.20.20.70">
    <property type="entry name" value="Aldolase class I"/>
    <property type="match status" value="1"/>
</dbReference>
<name>A0ABV1GCF5_9FIRM</name>
<evidence type="ECO:0000256" key="1">
    <source>
        <dbReference type="ARBA" id="ARBA00022723"/>
    </source>
</evidence>
<comment type="caution">
    <text evidence="3">The sequence shown here is derived from an EMBL/GenBank/DDBJ whole genome shotgun (WGS) entry which is preliminary data.</text>
</comment>
<reference evidence="3 4" key="1">
    <citation type="submission" date="2024-03" db="EMBL/GenBank/DDBJ databases">
        <title>Human intestinal bacterial collection.</title>
        <authorList>
            <person name="Pauvert C."/>
            <person name="Hitch T.C.A."/>
            <person name="Clavel T."/>
        </authorList>
    </citation>
    <scope>NUCLEOTIDE SEQUENCE [LARGE SCALE GENOMIC DNA]</scope>
    <source>
        <strain evidence="3 4">CLA-JM-H11</strain>
    </source>
</reference>